<organism evidence="1 2">
    <name type="scientific">Mortierella isabellina</name>
    <name type="common">Filamentous fungus</name>
    <name type="synonym">Umbelopsis isabellina</name>
    <dbReference type="NCBI Taxonomy" id="91625"/>
    <lineage>
        <taxon>Eukaryota</taxon>
        <taxon>Fungi</taxon>
        <taxon>Fungi incertae sedis</taxon>
        <taxon>Mucoromycota</taxon>
        <taxon>Mucoromycotina</taxon>
        <taxon>Umbelopsidomycetes</taxon>
        <taxon>Umbelopsidales</taxon>
        <taxon>Umbelopsidaceae</taxon>
        <taxon>Umbelopsis</taxon>
    </lineage>
</organism>
<dbReference type="OrthoDB" id="10322204at2759"/>
<evidence type="ECO:0000313" key="2">
    <source>
        <dbReference type="Proteomes" id="UP000654370"/>
    </source>
</evidence>
<dbReference type="AlphaFoldDB" id="A0A8H7PHF1"/>
<proteinExistence type="predicted"/>
<accession>A0A8H7PHF1</accession>
<dbReference type="Pfam" id="PF15496">
    <property type="entry name" value="DUF4646"/>
    <property type="match status" value="1"/>
</dbReference>
<name>A0A8H7PHF1_MORIS</name>
<comment type="caution">
    <text evidence="1">The sequence shown here is derived from an EMBL/GenBank/DDBJ whole genome shotgun (WGS) entry which is preliminary data.</text>
</comment>
<gene>
    <name evidence="1" type="ORF">INT43_005160</name>
</gene>
<sequence length="191" mass="22304">MIALVEPTKIFYRPLSHGSIASDPPSYSTEHINEFVDENAMHFMDQDFNPQKKFSTFFVPTQGQYLESGFHPVYPGDLHYREITEEKWYAFLQEINTHAKFVADSKTTATTMLLAAAGLIVTRSIRHYLEISKHNEVEIIVQRWNQAYFNLQGVHITLLKGDTVISKSIYNRRRRRHHSRCAHYYLQVQAL</sequence>
<dbReference type="EMBL" id="JAEPQZ010000014">
    <property type="protein sequence ID" value="KAG2173740.1"/>
    <property type="molecule type" value="Genomic_DNA"/>
</dbReference>
<keyword evidence="2" id="KW-1185">Reference proteome</keyword>
<dbReference type="InterPro" id="IPR028018">
    <property type="entry name" value="DUF4646"/>
</dbReference>
<protein>
    <submittedName>
        <fullName evidence="1">Uncharacterized protein</fullName>
    </submittedName>
</protein>
<evidence type="ECO:0000313" key="1">
    <source>
        <dbReference type="EMBL" id="KAG2173740.1"/>
    </source>
</evidence>
<dbReference type="Proteomes" id="UP000654370">
    <property type="component" value="Unassembled WGS sequence"/>
</dbReference>
<reference evidence="1" key="1">
    <citation type="submission" date="2020-12" db="EMBL/GenBank/DDBJ databases">
        <title>Metabolic potential, ecology and presence of endohyphal bacteria is reflected in genomic diversity of Mucoromycotina.</title>
        <authorList>
            <person name="Muszewska A."/>
            <person name="Okrasinska A."/>
            <person name="Steczkiewicz K."/>
            <person name="Drgas O."/>
            <person name="Orlowska M."/>
            <person name="Perlinska-Lenart U."/>
            <person name="Aleksandrzak-Piekarczyk T."/>
            <person name="Szatraj K."/>
            <person name="Zielenkiewicz U."/>
            <person name="Pilsyk S."/>
            <person name="Malc E."/>
            <person name="Mieczkowski P."/>
            <person name="Kruszewska J.S."/>
            <person name="Biernat P."/>
            <person name="Pawlowska J."/>
        </authorList>
    </citation>
    <scope>NUCLEOTIDE SEQUENCE</scope>
    <source>
        <strain evidence="1">WA0000067209</strain>
    </source>
</reference>